<accession>A0A100YVT6</accession>
<evidence type="ECO:0000313" key="2">
    <source>
        <dbReference type="Proteomes" id="UP000054078"/>
    </source>
</evidence>
<dbReference type="AlphaFoldDB" id="A0A100YVT6"/>
<dbReference type="EMBL" id="LOJF01000009">
    <property type="protein sequence ID" value="KUH58626.1"/>
    <property type="molecule type" value="Genomic_DNA"/>
</dbReference>
<organism evidence="1 2">
    <name type="scientific">Tractidigestivibacter scatoligenes</name>
    <name type="common">Olsenella scatoligenes</name>
    <dbReference type="NCBI Taxonomy" id="1299998"/>
    <lineage>
        <taxon>Bacteria</taxon>
        <taxon>Bacillati</taxon>
        <taxon>Actinomycetota</taxon>
        <taxon>Coriobacteriia</taxon>
        <taxon>Coriobacteriales</taxon>
        <taxon>Atopobiaceae</taxon>
        <taxon>Tractidigestivibacter</taxon>
    </lineage>
</organism>
<keyword evidence="2" id="KW-1185">Reference proteome</keyword>
<dbReference type="RefSeq" id="WP_059054775.1">
    <property type="nucleotide sequence ID" value="NZ_LOJF01000009.1"/>
</dbReference>
<name>A0A100YVT6_TRASO</name>
<reference evidence="1 2" key="1">
    <citation type="submission" date="2015-12" db="EMBL/GenBank/DDBJ databases">
        <title>Draft Genome Sequence of Olsenella scatoligenes SK9K4T; a Producer of 3-Methylindole- (skatole) and 4-Methylphenol- (p-cresol) Isolated from Pig Feces.</title>
        <authorList>
            <person name="Li X."/>
            <person name="Borg B."/>
            <person name="Canibe N."/>
        </authorList>
    </citation>
    <scope>NUCLEOTIDE SEQUENCE [LARGE SCALE GENOMIC DNA]</scope>
    <source>
        <strain evidence="1 2">SK9K4</strain>
    </source>
</reference>
<protein>
    <recommendedName>
        <fullName evidence="3">DUF4160 domain-containing protein</fullName>
    </recommendedName>
</protein>
<evidence type="ECO:0000313" key="1">
    <source>
        <dbReference type="EMBL" id="KUH58626.1"/>
    </source>
</evidence>
<proteinExistence type="predicted"/>
<dbReference type="STRING" id="1299998.AUL39_06525"/>
<evidence type="ECO:0008006" key="3">
    <source>
        <dbReference type="Google" id="ProtNLM"/>
    </source>
</evidence>
<dbReference type="InterPro" id="IPR025427">
    <property type="entry name" value="DUF4160"/>
</dbReference>
<dbReference type="Proteomes" id="UP000054078">
    <property type="component" value="Unassembled WGS sequence"/>
</dbReference>
<comment type="caution">
    <text evidence="1">The sequence shown here is derived from an EMBL/GenBank/DDBJ whole genome shotgun (WGS) entry which is preliminary data.</text>
</comment>
<dbReference type="Pfam" id="PF13711">
    <property type="entry name" value="DUF4160"/>
    <property type="match status" value="1"/>
</dbReference>
<gene>
    <name evidence="1" type="ORF">AUL39_06525</name>
</gene>
<sequence length="91" mass="10557">MPKILVFGTFVLYFWAGENNEPIHVHVGVRRPADGDAKFWLTRDGGCIVARPGGLSKSDLRDIQRFIVQNHTYIVSKWVEFYEGIEPRFYQ</sequence>
<dbReference type="OrthoDB" id="122670at2"/>